<comment type="caution">
    <text evidence="3">The sequence shown here is derived from an EMBL/GenBank/DDBJ whole genome shotgun (WGS) entry which is preliminary data.</text>
</comment>
<reference evidence="3 4" key="1">
    <citation type="submission" date="2024-03" db="EMBL/GenBank/DDBJ databases">
        <title>Human intestinal bacterial collection.</title>
        <authorList>
            <person name="Pauvert C."/>
            <person name="Hitch T.C.A."/>
            <person name="Clavel T."/>
        </authorList>
    </citation>
    <scope>NUCLEOTIDE SEQUENCE [LARGE SCALE GENOMIC DNA]</scope>
    <source>
        <strain evidence="3 4">CLA-AP-H29</strain>
    </source>
</reference>
<dbReference type="InterPro" id="IPR050639">
    <property type="entry name" value="SSR_resolvase"/>
</dbReference>
<dbReference type="SMART" id="SM00857">
    <property type="entry name" value="Resolvase"/>
    <property type="match status" value="1"/>
</dbReference>
<dbReference type="PROSITE" id="PS51737">
    <property type="entry name" value="RECOMBINASE_DNA_BIND"/>
    <property type="match status" value="1"/>
</dbReference>
<feature type="domain" description="Resolvase/invertase-type recombinase catalytic" evidence="1">
    <location>
        <begin position="5"/>
        <end position="158"/>
    </location>
</feature>
<evidence type="ECO:0000259" key="1">
    <source>
        <dbReference type="PROSITE" id="PS51736"/>
    </source>
</evidence>
<dbReference type="InterPro" id="IPR006119">
    <property type="entry name" value="Resolv_N"/>
</dbReference>
<dbReference type="Pfam" id="PF00239">
    <property type="entry name" value="Resolvase"/>
    <property type="match status" value="1"/>
</dbReference>
<dbReference type="Pfam" id="PF13408">
    <property type="entry name" value="Zn_ribbon_recom"/>
    <property type="match status" value="1"/>
</dbReference>
<dbReference type="Gene3D" id="3.40.50.1390">
    <property type="entry name" value="Resolvase, N-terminal catalytic domain"/>
    <property type="match status" value="1"/>
</dbReference>
<name>A0ABV1EBS2_9FIRM</name>
<protein>
    <submittedName>
        <fullName evidence="3">Recombinase family protein</fullName>
    </submittedName>
</protein>
<dbReference type="Proteomes" id="UP001464378">
    <property type="component" value="Unassembled WGS sequence"/>
</dbReference>
<dbReference type="Pfam" id="PF07508">
    <property type="entry name" value="Recombinase"/>
    <property type="match status" value="1"/>
</dbReference>
<feature type="domain" description="Recombinase" evidence="2">
    <location>
        <begin position="166"/>
        <end position="309"/>
    </location>
</feature>
<sequence>MGTNKAAIYCRLSEEDRDKRLSSDDSGSIQNQKAMLVQYAAEQGWEIYRIYSDDDYAGSDRSRPAFQQLLQDARTGRFNIVLCKTQSRFTRELELVEKYIHGLFPLWGIRFVSIVDNADTNNRGNKKSRQINGLVNEWYLEDMSENIRSVLDNRRKNGLHIGAFALYGYRKDPERKGHLLVDEEAAATVRQVFSLFAQGYGKTAIARLLNVQGIPTPGEYKRLHGLAYRNPKESSGTRWTYSAVSSMLCNEIYIGNMVQGKYGSVSYKSRKNRPRPKSAWFVAEGTHEAIIDRPLWDRAQALLLERSRPFASGQVGIFARKVRCMSCGGTMRTSKSRGKHYLQCRNRYVDRDACPGAFVPVQQLEYVVLEEINRLSAEYLDRDMLISAIELDNPLDIQRKQLEEAVTARKRRLAEYASALRSLYLDRARGLVDEQSFLTLLEEMNQDKAQTEFTLQADQDRIEQLCAQTNTEPASERLARYFSPEHLTRDMVESLIDYIAVGRRSPGAKAPPIEIHWKF</sequence>
<keyword evidence="4" id="KW-1185">Reference proteome</keyword>
<dbReference type="SUPFAM" id="SSF53041">
    <property type="entry name" value="Resolvase-like"/>
    <property type="match status" value="1"/>
</dbReference>
<dbReference type="InterPro" id="IPR025827">
    <property type="entry name" value="Zn_ribbon_recom_dom"/>
</dbReference>
<dbReference type="PANTHER" id="PTHR30461:SF23">
    <property type="entry name" value="DNA RECOMBINASE-RELATED"/>
    <property type="match status" value="1"/>
</dbReference>
<evidence type="ECO:0000313" key="3">
    <source>
        <dbReference type="EMBL" id="MEQ2444736.1"/>
    </source>
</evidence>
<organism evidence="3 4">
    <name type="scientific">Pseudoflavonifractor intestinihominis</name>
    <dbReference type="NCBI Taxonomy" id="3133171"/>
    <lineage>
        <taxon>Bacteria</taxon>
        <taxon>Bacillati</taxon>
        <taxon>Bacillota</taxon>
        <taxon>Clostridia</taxon>
        <taxon>Eubacteriales</taxon>
        <taxon>Oscillospiraceae</taxon>
        <taxon>Pseudoflavonifractor</taxon>
    </lineage>
</organism>
<dbReference type="InterPro" id="IPR038109">
    <property type="entry name" value="DNA_bind_recomb_sf"/>
</dbReference>
<dbReference type="PROSITE" id="PS51736">
    <property type="entry name" value="RECOMBINASES_3"/>
    <property type="match status" value="1"/>
</dbReference>
<dbReference type="InterPro" id="IPR011109">
    <property type="entry name" value="DNA_bind_recombinase_dom"/>
</dbReference>
<dbReference type="EMBL" id="JBBMFK010000031">
    <property type="protein sequence ID" value="MEQ2444736.1"/>
    <property type="molecule type" value="Genomic_DNA"/>
</dbReference>
<gene>
    <name evidence="3" type="ORF">WMO64_14850</name>
</gene>
<dbReference type="Gene3D" id="3.90.1750.20">
    <property type="entry name" value="Putative Large Serine Recombinase, Chain B, Domain 2"/>
    <property type="match status" value="1"/>
</dbReference>
<evidence type="ECO:0000259" key="2">
    <source>
        <dbReference type="PROSITE" id="PS51737"/>
    </source>
</evidence>
<dbReference type="RefSeq" id="WP_349232465.1">
    <property type="nucleotide sequence ID" value="NZ_JBBMFK010000031.1"/>
</dbReference>
<accession>A0ABV1EBS2</accession>
<dbReference type="InterPro" id="IPR036162">
    <property type="entry name" value="Resolvase-like_N_sf"/>
</dbReference>
<dbReference type="PANTHER" id="PTHR30461">
    <property type="entry name" value="DNA-INVERTASE FROM LAMBDOID PROPHAGE"/>
    <property type="match status" value="1"/>
</dbReference>
<proteinExistence type="predicted"/>
<evidence type="ECO:0000313" key="4">
    <source>
        <dbReference type="Proteomes" id="UP001464378"/>
    </source>
</evidence>